<keyword evidence="3" id="KW-1185">Reference proteome</keyword>
<dbReference type="EMBL" id="LR746266">
    <property type="protein sequence ID" value="CAA7393333.1"/>
    <property type="molecule type" value="Genomic_DNA"/>
</dbReference>
<sequence length="105" mass="11764">MGRGEGGGGGDSAAVYSSIALLQERFRRLQRVREMREERELLRAYPGTVAHSCEQQRAMWFVRPAPPPRSFRPETARKHAELTACAIRCPNGPDEMDAVDTSLHL</sequence>
<dbReference type="AlphaFoldDB" id="A0A7I8IIV9"/>
<accession>A0A7I8IIV9</accession>
<proteinExistence type="predicted"/>
<evidence type="ECO:0000313" key="2">
    <source>
        <dbReference type="EMBL" id="CAA7393333.1"/>
    </source>
</evidence>
<name>A0A7I8IIV9_SPIIN</name>
<gene>
    <name evidence="1" type="ORF">SI7747_03003757</name>
    <name evidence="2" type="ORF">SI8410_03004095</name>
</gene>
<protein>
    <submittedName>
        <fullName evidence="1">Uncharacterized protein</fullName>
    </submittedName>
</protein>
<organism evidence="1">
    <name type="scientific">Spirodela intermedia</name>
    <name type="common">Intermediate duckweed</name>
    <dbReference type="NCBI Taxonomy" id="51605"/>
    <lineage>
        <taxon>Eukaryota</taxon>
        <taxon>Viridiplantae</taxon>
        <taxon>Streptophyta</taxon>
        <taxon>Embryophyta</taxon>
        <taxon>Tracheophyta</taxon>
        <taxon>Spermatophyta</taxon>
        <taxon>Magnoliopsida</taxon>
        <taxon>Liliopsida</taxon>
        <taxon>Araceae</taxon>
        <taxon>Lemnoideae</taxon>
        <taxon>Spirodela</taxon>
    </lineage>
</organism>
<reference evidence="1" key="1">
    <citation type="submission" date="2019-12" db="EMBL/GenBank/DDBJ databases">
        <authorList>
            <person name="Scholz U."/>
            <person name="Mascher M."/>
            <person name="Fiebig A."/>
        </authorList>
    </citation>
    <scope>NUCLEOTIDE SEQUENCE</scope>
</reference>
<dbReference type="PANTHER" id="PTHR34570:SF12">
    <property type="entry name" value="EXPRESSED PROTEIN"/>
    <property type="match status" value="1"/>
</dbReference>
<dbReference type="EMBL" id="LR743590">
    <property type="protein sequence ID" value="CAA2617593.1"/>
    <property type="molecule type" value="Genomic_DNA"/>
</dbReference>
<evidence type="ECO:0000313" key="3">
    <source>
        <dbReference type="Proteomes" id="UP000663760"/>
    </source>
</evidence>
<dbReference type="PANTHER" id="PTHR34570">
    <property type="entry name" value="OS03G0593100 PROTEIN"/>
    <property type="match status" value="1"/>
</dbReference>
<evidence type="ECO:0000313" key="1">
    <source>
        <dbReference type="EMBL" id="CAA2617593.1"/>
    </source>
</evidence>
<dbReference type="Proteomes" id="UP000663760">
    <property type="component" value="Chromosome 3"/>
</dbReference>